<dbReference type="Proteomes" id="UP001595839">
    <property type="component" value="Unassembled WGS sequence"/>
</dbReference>
<name>A0ABV9ANZ2_9ACTN</name>
<evidence type="ECO:0000259" key="1">
    <source>
        <dbReference type="Pfam" id="PF04149"/>
    </source>
</evidence>
<keyword evidence="3" id="KW-1185">Reference proteome</keyword>
<dbReference type="InterPro" id="IPR007278">
    <property type="entry name" value="DUF397"/>
</dbReference>
<dbReference type="Pfam" id="PF04149">
    <property type="entry name" value="DUF397"/>
    <property type="match status" value="1"/>
</dbReference>
<feature type="domain" description="DUF397" evidence="1">
    <location>
        <begin position="17"/>
        <end position="68"/>
    </location>
</feature>
<gene>
    <name evidence="2" type="ORF">ACFPIH_14700</name>
</gene>
<evidence type="ECO:0000313" key="2">
    <source>
        <dbReference type="EMBL" id="MFC4500757.1"/>
    </source>
</evidence>
<dbReference type="RefSeq" id="WP_381171815.1">
    <property type="nucleotide sequence ID" value="NZ_JBHSFK010000008.1"/>
</dbReference>
<proteinExistence type="predicted"/>
<dbReference type="EMBL" id="JBHSFK010000008">
    <property type="protein sequence ID" value="MFC4500757.1"/>
    <property type="molecule type" value="Genomic_DNA"/>
</dbReference>
<evidence type="ECO:0000313" key="3">
    <source>
        <dbReference type="Proteomes" id="UP001595839"/>
    </source>
</evidence>
<protein>
    <submittedName>
        <fullName evidence="2">DUF397 domain-containing protein</fullName>
    </submittedName>
</protein>
<accession>A0ABV9ANZ2</accession>
<reference evidence="3" key="1">
    <citation type="journal article" date="2019" name="Int. J. Syst. Evol. Microbiol.">
        <title>The Global Catalogue of Microorganisms (GCM) 10K type strain sequencing project: providing services to taxonomists for standard genome sequencing and annotation.</title>
        <authorList>
            <consortium name="The Broad Institute Genomics Platform"/>
            <consortium name="The Broad Institute Genome Sequencing Center for Infectious Disease"/>
            <person name="Wu L."/>
            <person name="Ma J."/>
        </authorList>
    </citation>
    <scope>NUCLEOTIDE SEQUENCE [LARGE SCALE GENOMIC DNA]</scope>
    <source>
        <strain evidence="3">CGMCC 4.7177</strain>
    </source>
</reference>
<comment type="caution">
    <text evidence="2">The sequence shown here is derived from an EMBL/GenBank/DDBJ whole genome shotgun (WGS) entry which is preliminary data.</text>
</comment>
<organism evidence="2 3">
    <name type="scientific">Streptomyces vulcanius</name>
    <dbReference type="NCBI Taxonomy" id="1441876"/>
    <lineage>
        <taxon>Bacteria</taxon>
        <taxon>Bacillati</taxon>
        <taxon>Actinomycetota</taxon>
        <taxon>Actinomycetes</taxon>
        <taxon>Kitasatosporales</taxon>
        <taxon>Streptomycetaceae</taxon>
        <taxon>Streptomyces</taxon>
    </lineage>
</organism>
<sequence length="91" mass="9803">MSTPSMAAPHDVNLARARWRKSSYSGGANDCLEVAELGERAAVRDSKDISRGPLLFSTVAIRALVSGIACAEGFAQLKREQARLLGRRDDS</sequence>